<name>A0A1V9ZD83_9STRA</name>
<dbReference type="OrthoDB" id="58083at2759"/>
<dbReference type="InterPro" id="IPR036524">
    <property type="entry name" value="Frataxin/CyaY_sf"/>
</dbReference>
<dbReference type="AlphaFoldDB" id="A0A1V9ZD83"/>
<gene>
    <name evidence="1" type="ORF">THRCLA_22043</name>
</gene>
<dbReference type="Gene3D" id="3.30.920.10">
    <property type="entry name" value="Frataxin/CyaY"/>
    <property type="match status" value="1"/>
</dbReference>
<reference evidence="1 2" key="1">
    <citation type="journal article" date="2014" name="Genome Biol. Evol.">
        <title>The secreted proteins of Achlya hypogyna and Thraustotheca clavata identify the ancestral oomycete secretome and reveal gene acquisitions by horizontal gene transfer.</title>
        <authorList>
            <person name="Misner I."/>
            <person name="Blouin N."/>
            <person name="Leonard G."/>
            <person name="Richards T.A."/>
            <person name="Lane C.E."/>
        </authorList>
    </citation>
    <scope>NUCLEOTIDE SEQUENCE [LARGE SCALE GENOMIC DNA]</scope>
    <source>
        <strain evidence="1 2">ATCC 34112</strain>
    </source>
</reference>
<sequence>MFVHRWSRGFASNAMKIPTTHLKQHKKLMTPDKFKNLANAFFDKVELAITPLHPPMNQVFRVERTKTPAKLTIQTETHSFELVVLTKVQKIEFTSPISGTRLYVYNSKSLRWEDEVDSHDVEGLFTRDLMRMCSGLPQF</sequence>
<evidence type="ECO:0000313" key="1">
    <source>
        <dbReference type="EMBL" id="OQR95946.1"/>
    </source>
</evidence>
<keyword evidence="2" id="KW-1185">Reference proteome</keyword>
<protein>
    <submittedName>
        <fullName evidence="1">Uncharacterized protein</fullName>
    </submittedName>
</protein>
<accession>A0A1V9ZD83</accession>
<dbReference type="Proteomes" id="UP000243217">
    <property type="component" value="Unassembled WGS sequence"/>
</dbReference>
<dbReference type="GO" id="GO:0016226">
    <property type="term" value="P:iron-sulfur cluster assembly"/>
    <property type="evidence" value="ECO:0007669"/>
    <property type="project" value="InterPro"/>
</dbReference>
<proteinExistence type="predicted"/>
<organism evidence="1 2">
    <name type="scientific">Thraustotheca clavata</name>
    <dbReference type="NCBI Taxonomy" id="74557"/>
    <lineage>
        <taxon>Eukaryota</taxon>
        <taxon>Sar</taxon>
        <taxon>Stramenopiles</taxon>
        <taxon>Oomycota</taxon>
        <taxon>Saprolegniomycetes</taxon>
        <taxon>Saprolegniales</taxon>
        <taxon>Achlyaceae</taxon>
        <taxon>Thraustotheca</taxon>
    </lineage>
</organism>
<dbReference type="GO" id="GO:0008199">
    <property type="term" value="F:ferric iron binding"/>
    <property type="evidence" value="ECO:0007669"/>
    <property type="project" value="InterPro"/>
</dbReference>
<dbReference type="EMBL" id="JNBS01002002">
    <property type="protein sequence ID" value="OQR95946.1"/>
    <property type="molecule type" value="Genomic_DNA"/>
</dbReference>
<comment type="caution">
    <text evidence="1">The sequence shown here is derived from an EMBL/GenBank/DDBJ whole genome shotgun (WGS) entry which is preliminary data.</text>
</comment>
<evidence type="ECO:0000313" key="2">
    <source>
        <dbReference type="Proteomes" id="UP000243217"/>
    </source>
</evidence>